<gene>
    <name evidence="5" type="ORF">TWF696_006867</name>
</gene>
<organism evidence="5 6">
    <name type="scientific">Orbilia brochopaga</name>
    <dbReference type="NCBI Taxonomy" id="3140254"/>
    <lineage>
        <taxon>Eukaryota</taxon>
        <taxon>Fungi</taxon>
        <taxon>Dikarya</taxon>
        <taxon>Ascomycota</taxon>
        <taxon>Pezizomycotina</taxon>
        <taxon>Orbiliomycetes</taxon>
        <taxon>Orbiliales</taxon>
        <taxon>Orbiliaceae</taxon>
        <taxon>Orbilia</taxon>
    </lineage>
</organism>
<keyword evidence="1" id="KW-0853">WD repeat</keyword>
<dbReference type="Proteomes" id="UP001375240">
    <property type="component" value="Unassembled WGS sequence"/>
</dbReference>
<dbReference type="InterPro" id="IPR019775">
    <property type="entry name" value="WD40_repeat_CS"/>
</dbReference>
<evidence type="ECO:0000313" key="5">
    <source>
        <dbReference type="EMBL" id="KAK6346756.1"/>
    </source>
</evidence>
<keyword evidence="6" id="KW-1185">Reference proteome</keyword>
<dbReference type="PANTHER" id="PTHR10039:SF14">
    <property type="entry name" value="NACHT DOMAIN-CONTAINING PROTEIN"/>
    <property type="match status" value="1"/>
</dbReference>
<feature type="compositionally biased region" description="Basic and acidic residues" evidence="3">
    <location>
        <begin position="1025"/>
        <end position="1035"/>
    </location>
</feature>
<dbReference type="Gene3D" id="3.40.50.300">
    <property type="entry name" value="P-loop containing nucleotide triphosphate hydrolases"/>
    <property type="match status" value="1"/>
</dbReference>
<comment type="caution">
    <text evidence="5">The sequence shown here is derived from an EMBL/GenBank/DDBJ whole genome shotgun (WGS) entry which is preliminary data.</text>
</comment>
<proteinExistence type="predicted"/>
<dbReference type="Pfam" id="PF24883">
    <property type="entry name" value="NPHP3_N"/>
    <property type="match status" value="1"/>
</dbReference>
<dbReference type="PANTHER" id="PTHR10039">
    <property type="entry name" value="AMELOGENIN"/>
    <property type="match status" value="1"/>
</dbReference>
<evidence type="ECO:0000256" key="3">
    <source>
        <dbReference type="SAM" id="MobiDB-lite"/>
    </source>
</evidence>
<dbReference type="Gene3D" id="2.130.10.10">
    <property type="entry name" value="YVTN repeat-like/Quinoprotein amine dehydrogenase"/>
    <property type="match status" value="3"/>
</dbReference>
<reference evidence="5 6" key="1">
    <citation type="submission" date="2019-10" db="EMBL/GenBank/DDBJ databases">
        <authorList>
            <person name="Palmer J.M."/>
        </authorList>
    </citation>
    <scope>NUCLEOTIDE SEQUENCE [LARGE SCALE GENOMIC DNA]</scope>
    <source>
        <strain evidence="5 6">TWF696</strain>
    </source>
</reference>
<protein>
    <recommendedName>
        <fullName evidence="4">Nephrocystin 3-like N-terminal domain-containing protein</fullName>
    </recommendedName>
</protein>
<evidence type="ECO:0000259" key="4">
    <source>
        <dbReference type="Pfam" id="PF24883"/>
    </source>
</evidence>
<accession>A0AAV9UQJ8</accession>
<feature type="region of interest" description="Disordered" evidence="3">
    <location>
        <begin position="1017"/>
        <end position="1063"/>
    </location>
</feature>
<dbReference type="EMBL" id="JAVHNQ010000005">
    <property type="protein sequence ID" value="KAK6346756.1"/>
    <property type="molecule type" value="Genomic_DNA"/>
</dbReference>
<dbReference type="InterPro" id="IPR001680">
    <property type="entry name" value="WD40_rpt"/>
</dbReference>
<name>A0AAV9UQJ8_9PEZI</name>
<evidence type="ECO:0000256" key="1">
    <source>
        <dbReference type="ARBA" id="ARBA00022574"/>
    </source>
</evidence>
<feature type="domain" description="Nephrocystin 3-like N-terminal" evidence="4">
    <location>
        <begin position="72"/>
        <end position="247"/>
    </location>
</feature>
<evidence type="ECO:0000313" key="6">
    <source>
        <dbReference type="Proteomes" id="UP001375240"/>
    </source>
</evidence>
<dbReference type="SMART" id="SM00320">
    <property type="entry name" value="WD40"/>
    <property type="match status" value="5"/>
</dbReference>
<dbReference type="InterPro" id="IPR015943">
    <property type="entry name" value="WD40/YVTN_repeat-like_dom_sf"/>
</dbReference>
<dbReference type="InterPro" id="IPR056884">
    <property type="entry name" value="NPHP3-like_N"/>
</dbReference>
<sequence>MTTDHCHITGDIGSDGGNIFIGKTTIQGANVTFNRSSRDEQYECLRHLRQTDPESDIERIKSENQKGLPLTGSYEWILRNAAFKNADASGSGILWIRGNPGKGKTMIMIGLIDQYSRRSRKRNQESAPPYSLTISHFICESQDNFHNNATSVLRGLLYMLLTRRPELLRYLQDAFKMAGPRLFEDGAVDLFQTLKRVLLDILDDDRLGSICFFLDALDECEIGLDVLLDLITTTSQKSNVRWVVSSRKQEIIVRKLTTKCLAIDLEENHLNVQKAIEMYIDEKVRSLDYGPSTSDTVSKYLKDKSEGTFLWVHLVFKMLADVPEWDVVTELEQVPPGLDAFYERMFGQVSRRKDAALCYQVLGIIVLAYRPMQLVEVAHSLQVPVNLARFLQDQKFPTGALVEILEKLINNCGSFLSVRDQVVSTVHKSAHDFLRQSKREDIFVPSEYHLHATIGEKSVQLLSKYLKRDILGLQRPGILDTELPSNIPLKPEFSDIQYAISFWASHLKEAHNNVVAESTSKSGLDAAQIAGIAGDFLRVHFLHWLEALSLLGRLSDAFQELDSLATLQNPCGITISALIEETIHFLRRNRMTIETTPLQLYLGLSLFYSAQDSRLRDHFKKNLWIRVKILPEFEPGTSQDCLQFWEQSGKVTTLAFSAELLASGGNQQVVLWDVKRGYYRHILRIPSFDRAIIQTVGFSTDGDKVFGIDDDSIVYIWDCNSGHLEKVITCRADSESWKKFRHIRSILTSSGNLSTFAVSDIFSNLDTNFDLRGWQNLRHLLPGRTDTELETISDIQLCQWNISTATGERSNILLETSYLKDGDAYNIQDITDSGDGNYLLATKFRGLPGSGNDEFQLWNTIGRLREAKWKVQLERKRVSDSKFISTPTSTHVILTTEDGTVEVWNISGNNDTYIGSVNTLCWKRLPRVEFLPALNILITTYRNSKILLFQFQSPADMRTISKHFWHRDLDAIDEIKASSDHRFLVSMSTNLSRGILRLWNLQKYLDELCCLDLATSQDTKGGQSEPEKPNAHSEDSASEPNYHAKSPENPQQPDSRLQGGNDIQGMEVSGLKVSRCGKLLAIHYRSGDKSFVQIRYADTGGLSACVHSGDMGEVTSMAFLSGDSDALPLFMTTTTDLRVRFWDLEKGLCIKWLHLTDDRHWPIMLEIPALAELGIHRSHMKEPYAISDLFTTQLSPDSKLLACCLDASIYDANIDANITLSRSNEPNLGHQSDYDPGSIRTVALYQISTAISLETDSRTVDVTRVRCTELPYIRRRREELVSTLKFSPDNSILATVTNNRILSFCSINKPGEWTRVDLRTSRVLITFEFLPDSTKIAVIYRQIGESSLFGPRLSIVDTISGTVLRNLDLRDHSIFSRRLSVLSLSTVDNVTYLRADRAMFPIAQASDLEVSADMTQIYPGSHRETKPEEIDLSKHFLPNMLELSGGHAWVLFNQQRLLWIPHDFRAWTTQGRWLVHSDKIIIESEPGKIIILKFDLDQLEDLFGSRHDFARI</sequence>
<dbReference type="PROSITE" id="PS00678">
    <property type="entry name" value="WD_REPEATS_1"/>
    <property type="match status" value="1"/>
</dbReference>
<dbReference type="InterPro" id="IPR027417">
    <property type="entry name" value="P-loop_NTPase"/>
</dbReference>
<dbReference type="InterPro" id="IPR036322">
    <property type="entry name" value="WD40_repeat_dom_sf"/>
</dbReference>
<evidence type="ECO:0000256" key="2">
    <source>
        <dbReference type="ARBA" id="ARBA00022737"/>
    </source>
</evidence>
<dbReference type="SUPFAM" id="SSF50978">
    <property type="entry name" value="WD40 repeat-like"/>
    <property type="match status" value="2"/>
</dbReference>
<keyword evidence="2" id="KW-0677">Repeat</keyword>
<dbReference type="SUPFAM" id="SSF52540">
    <property type="entry name" value="P-loop containing nucleoside triphosphate hydrolases"/>
    <property type="match status" value="1"/>
</dbReference>